<dbReference type="PANTHER" id="PTHR14085:SF3">
    <property type="entry name" value="WD REPEAT-CONTAINING PROTEIN 46"/>
    <property type="match status" value="1"/>
</dbReference>
<gene>
    <name evidence="11" type="ORF">Bfra_001414</name>
</gene>
<evidence type="ECO:0000256" key="4">
    <source>
        <dbReference type="ARBA" id="ARBA00022574"/>
    </source>
</evidence>
<keyword evidence="12" id="KW-1185">Reference proteome</keyword>
<dbReference type="EMBL" id="JABFCT010000003">
    <property type="protein sequence ID" value="KAF5877053.1"/>
    <property type="molecule type" value="Genomic_DNA"/>
</dbReference>
<dbReference type="InterPro" id="IPR012952">
    <property type="entry name" value="BING4_C_dom"/>
</dbReference>
<dbReference type="Pfam" id="PF00400">
    <property type="entry name" value="WD40"/>
    <property type="match status" value="1"/>
</dbReference>
<dbReference type="RefSeq" id="XP_037195999.1">
    <property type="nucleotide sequence ID" value="XM_037331845.1"/>
</dbReference>
<organism evidence="11 12">
    <name type="scientific">Botrytis fragariae</name>
    <dbReference type="NCBI Taxonomy" id="1964551"/>
    <lineage>
        <taxon>Eukaryota</taxon>
        <taxon>Fungi</taxon>
        <taxon>Dikarya</taxon>
        <taxon>Ascomycota</taxon>
        <taxon>Pezizomycotina</taxon>
        <taxon>Leotiomycetes</taxon>
        <taxon>Helotiales</taxon>
        <taxon>Sclerotiniaceae</taxon>
        <taxon>Botrytis</taxon>
    </lineage>
</organism>
<feature type="region of interest" description="Disordered" evidence="9">
    <location>
        <begin position="464"/>
        <end position="553"/>
    </location>
</feature>
<sequence>MADTMELTDNSHSNGAVPIKRARTELATTESESQSQLRRRKEANKAYGRGGKIPIHSIKDKKLRGNLKKLEARNKTAILRAKDAEILLENEDGFLEPENELERTYKVRQDEIKQSVPLETAKKGFELKLDQLGPYVCDYTRNGKDLILAGRKGHVATMDWREGKLGCELQLGETVRDAKWLHNNQLFAVAQKKYVYIYDGAGVELHCLKKHIEVTNMEFLPYHYLLATVGNSGHLKYQDISTGQMVMEMPTKLGSPTSLTQNPRNAILHMGHQNGTVTLWSPNSTTPLVKLLAHRGPVRSLAVDREGRYMVSTGQDMKMSVWDVRMFKEVNSYFTRQPASSVAISDRGLTAVGWGTQVSIWRGLFSKNSLEQEKIQSPYMAWGGEGKRIERVRWCPFEDVLGTSHDSGFSSILVPGAGEANFDALEVNPFETTKQRQEAEVKSLLNKLQPEMISLDPNYIGNLDLRSDEQRKAEKDLDKKPEDPMAKIKNRGRGKNSSLRKYLRKKSSRGIIDDQRDRIEELRKSQMQREKNRLKSTEEELGPALGRFAKKSA</sequence>
<reference evidence="11 12" key="1">
    <citation type="journal article" date="2020" name="Phytopathology">
        <title>A high-quality genome resource of Botrytis fragariae, a new and rapidly spreading fungal pathogen causing strawberry gray mold in the U.S.A.</title>
        <authorList>
            <person name="Wu Y."/>
            <person name="Saski C.A."/>
            <person name="Schnabel G."/>
            <person name="Xiao S."/>
            <person name="Hu M."/>
        </authorList>
    </citation>
    <scope>NUCLEOTIDE SEQUENCE [LARGE SCALE GENOMIC DNA]</scope>
    <source>
        <strain evidence="11 12">BVB16</strain>
    </source>
</reference>
<evidence type="ECO:0000256" key="2">
    <source>
        <dbReference type="ARBA" id="ARBA00004604"/>
    </source>
</evidence>
<evidence type="ECO:0000256" key="1">
    <source>
        <dbReference type="ARBA" id="ARBA00004099"/>
    </source>
</evidence>
<dbReference type="PROSITE" id="PS50082">
    <property type="entry name" value="WD_REPEATS_2"/>
    <property type="match status" value="1"/>
</dbReference>
<keyword evidence="5" id="KW-0677">Repeat</keyword>
<evidence type="ECO:0000313" key="12">
    <source>
        <dbReference type="Proteomes" id="UP000531561"/>
    </source>
</evidence>
<dbReference type="InterPro" id="IPR040315">
    <property type="entry name" value="WDR46/Utp7"/>
</dbReference>
<dbReference type="PROSITE" id="PS00678">
    <property type="entry name" value="WD_REPEATS_1"/>
    <property type="match status" value="1"/>
</dbReference>
<dbReference type="Gene3D" id="2.130.10.10">
    <property type="entry name" value="YVTN repeat-like/Quinoprotein amine dehydrogenase"/>
    <property type="match status" value="1"/>
</dbReference>
<feature type="compositionally biased region" description="Polar residues" evidence="9">
    <location>
        <begin position="26"/>
        <end position="36"/>
    </location>
</feature>
<keyword evidence="6" id="KW-0539">Nucleus</keyword>
<dbReference type="SMART" id="SM00320">
    <property type="entry name" value="WD40"/>
    <property type="match status" value="4"/>
</dbReference>
<dbReference type="SUPFAM" id="SSF50978">
    <property type="entry name" value="WD40 repeat-like"/>
    <property type="match status" value="1"/>
</dbReference>
<dbReference type="InterPro" id="IPR001680">
    <property type="entry name" value="WD40_rpt"/>
</dbReference>
<evidence type="ECO:0000256" key="8">
    <source>
        <dbReference type="PROSITE-ProRule" id="PRU00221"/>
    </source>
</evidence>
<feature type="compositionally biased region" description="Basic and acidic residues" evidence="9">
    <location>
        <begin position="465"/>
        <end position="486"/>
    </location>
</feature>
<dbReference type="GO" id="GO:0032040">
    <property type="term" value="C:small-subunit processome"/>
    <property type="evidence" value="ECO:0007669"/>
    <property type="project" value="TreeGrafter"/>
</dbReference>
<dbReference type="OrthoDB" id="10251154at2759"/>
<evidence type="ECO:0000259" key="10">
    <source>
        <dbReference type="SMART" id="SM01033"/>
    </source>
</evidence>
<dbReference type="Proteomes" id="UP000531561">
    <property type="component" value="Unassembled WGS sequence"/>
</dbReference>
<evidence type="ECO:0000256" key="9">
    <source>
        <dbReference type="SAM" id="MobiDB-lite"/>
    </source>
</evidence>
<dbReference type="GO" id="GO:0000462">
    <property type="term" value="P:maturation of SSU-rRNA from tricistronic rRNA transcript (SSU-rRNA, 5.8S rRNA, LSU-rRNA)"/>
    <property type="evidence" value="ECO:0007669"/>
    <property type="project" value="TreeGrafter"/>
</dbReference>
<keyword evidence="3" id="KW-0698">rRNA processing</keyword>
<proteinExistence type="predicted"/>
<accession>A0A8H6ELX4</accession>
<dbReference type="PROSITE" id="PS50294">
    <property type="entry name" value="WD_REPEATS_REGION"/>
    <property type="match status" value="1"/>
</dbReference>
<dbReference type="InterPro" id="IPR036322">
    <property type="entry name" value="WD40_repeat_dom_sf"/>
</dbReference>
<dbReference type="Pfam" id="PF08149">
    <property type="entry name" value="BING4CT"/>
    <property type="match status" value="1"/>
</dbReference>
<dbReference type="PANTHER" id="PTHR14085">
    <property type="entry name" value="WD-REPEAT PROTEIN BING4"/>
    <property type="match status" value="1"/>
</dbReference>
<feature type="compositionally biased region" description="Basic and acidic residues" evidence="9">
    <location>
        <begin position="511"/>
        <end position="538"/>
    </location>
</feature>
<evidence type="ECO:0000313" key="11">
    <source>
        <dbReference type="EMBL" id="KAF5877053.1"/>
    </source>
</evidence>
<dbReference type="SMART" id="SM01033">
    <property type="entry name" value="BING4CT"/>
    <property type="match status" value="1"/>
</dbReference>
<feature type="region of interest" description="Disordered" evidence="9">
    <location>
        <begin position="1"/>
        <end position="53"/>
    </location>
</feature>
<evidence type="ECO:0000256" key="3">
    <source>
        <dbReference type="ARBA" id="ARBA00022552"/>
    </source>
</evidence>
<name>A0A8H6ELX4_9HELO</name>
<keyword evidence="4 8" id="KW-0853">WD repeat</keyword>
<dbReference type="AlphaFoldDB" id="A0A8H6ELX4"/>
<dbReference type="InterPro" id="IPR019775">
    <property type="entry name" value="WD40_repeat_CS"/>
</dbReference>
<evidence type="ECO:0000256" key="7">
    <source>
        <dbReference type="ARBA" id="ARBA00076453"/>
    </source>
</evidence>
<feature type="domain" description="BING4 C-terminal" evidence="10">
    <location>
        <begin position="378"/>
        <end position="457"/>
    </location>
</feature>
<dbReference type="GO" id="GO:0030686">
    <property type="term" value="C:90S preribosome"/>
    <property type="evidence" value="ECO:0007669"/>
    <property type="project" value="TreeGrafter"/>
</dbReference>
<protein>
    <recommendedName>
        <fullName evidence="7">U three protein 7</fullName>
    </recommendedName>
</protein>
<comment type="caution">
    <text evidence="11">The sequence shown here is derived from an EMBL/GenBank/DDBJ whole genome shotgun (WGS) entry which is preliminary data.</text>
</comment>
<comment type="function">
    <text evidence="1">Involved in nucleolar processing of pre-18S ribosomal RNA.</text>
</comment>
<dbReference type="GeneID" id="59255537"/>
<dbReference type="InterPro" id="IPR015943">
    <property type="entry name" value="WD40/YVTN_repeat-like_dom_sf"/>
</dbReference>
<evidence type="ECO:0000256" key="6">
    <source>
        <dbReference type="ARBA" id="ARBA00023242"/>
    </source>
</evidence>
<feature type="repeat" description="WD" evidence="8">
    <location>
        <begin position="291"/>
        <end position="332"/>
    </location>
</feature>
<evidence type="ECO:0000256" key="5">
    <source>
        <dbReference type="ARBA" id="ARBA00022737"/>
    </source>
</evidence>
<dbReference type="FunFam" id="2.130.10.10:FF:000378">
    <property type="entry name" value="U3 small nucleolar RNA-associated protein 7"/>
    <property type="match status" value="1"/>
</dbReference>
<comment type="subcellular location">
    <subcellularLocation>
        <location evidence="2">Nucleus</location>
        <location evidence="2">Nucleolus</location>
    </subcellularLocation>
</comment>